<dbReference type="RefSeq" id="WP_308449433.1">
    <property type="nucleotide sequence ID" value="NZ_JAJEQC010000008.1"/>
</dbReference>
<comment type="caution">
    <text evidence="1">The sequence shown here is derived from an EMBL/GenBank/DDBJ whole genome shotgun (WGS) entry which is preliminary data.</text>
</comment>
<gene>
    <name evidence="1" type="ORF">LKD31_08940</name>
</gene>
<reference evidence="1" key="1">
    <citation type="submission" date="2021-10" db="EMBL/GenBank/DDBJ databases">
        <title>Anaerobic single-cell dispensing facilitates the cultivation of human gut bacteria.</title>
        <authorList>
            <person name="Afrizal A."/>
        </authorList>
    </citation>
    <scope>NUCLEOTIDE SEQUENCE</scope>
    <source>
        <strain evidence="1">CLA-AA-H250</strain>
    </source>
</reference>
<protein>
    <submittedName>
        <fullName evidence="1">Uncharacterized protein</fullName>
    </submittedName>
</protein>
<accession>A0AAE3AKU5</accession>
<organism evidence="1 2">
    <name type="scientific">Hominenteromicrobium mulieris</name>
    <dbReference type="NCBI Taxonomy" id="2885357"/>
    <lineage>
        <taxon>Bacteria</taxon>
        <taxon>Bacillati</taxon>
        <taxon>Bacillota</taxon>
        <taxon>Clostridia</taxon>
        <taxon>Eubacteriales</taxon>
        <taxon>Oscillospiraceae</taxon>
        <taxon>Hominenteromicrobium</taxon>
    </lineage>
</organism>
<proteinExistence type="predicted"/>
<name>A0AAE3AKU5_9FIRM</name>
<dbReference type="Proteomes" id="UP001199424">
    <property type="component" value="Unassembled WGS sequence"/>
</dbReference>
<evidence type="ECO:0000313" key="2">
    <source>
        <dbReference type="Proteomes" id="UP001199424"/>
    </source>
</evidence>
<keyword evidence="2" id="KW-1185">Reference proteome</keyword>
<dbReference type="EMBL" id="JAJEQC010000008">
    <property type="protein sequence ID" value="MCC2137141.1"/>
    <property type="molecule type" value="Genomic_DNA"/>
</dbReference>
<dbReference type="AlphaFoldDB" id="A0AAE3AKU5"/>
<sequence length="148" mass="16963">MSKQIDAYSFALGVCEAFCEVVRAGVKRIALSHPFTEDELQNALGADFLPACEAVARKYGCKAYYLKEPLITDLFPVSLNRGKQNVVFYREDRDLKEFLSIQHDKQTLIAENNYTDENRRQIAVRYGHLLSYSDEAIARYLSQNTELE</sequence>
<evidence type="ECO:0000313" key="1">
    <source>
        <dbReference type="EMBL" id="MCC2137141.1"/>
    </source>
</evidence>